<dbReference type="Proteomes" id="UP001596203">
    <property type="component" value="Unassembled WGS sequence"/>
</dbReference>
<feature type="compositionally biased region" description="Polar residues" evidence="1">
    <location>
        <begin position="111"/>
        <end position="121"/>
    </location>
</feature>
<keyword evidence="2" id="KW-0812">Transmembrane</keyword>
<keyword evidence="2" id="KW-1133">Transmembrane helix</keyword>
<dbReference type="PANTHER" id="PTHR36933:SF1">
    <property type="entry name" value="SLL0788 PROTEIN"/>
    <property type="match status" value="1"/>
</dbReference>
<keyword evidence="2" id="KW-0472">Membrane</keyword>
<evidence type="ECO:0000313" key="4">
    <source>
        <dbReference type="EMBL" id="MFC6015025.1"/>
    </source>
</evidence>
<sequence length="275" mass="28938">MADTPVPGAKPRLRRDRPAADGSHAVVLARNGKSGDRWPAIALVALVESAAVVLAIGIALVVGPTDEKPTARPGPGPTGSTTTPSTAPSPAGPTVPVIRPGRPGESADVVQPNQLTPQSGPRHNAADVLFVRMMVPHHEQALQMAALVPNRAGGTGVISVADRIRASQQPEVEVLRSWLRDRNLSPDVESGHEHHTMHGMQSPAAIAALTAATGTAFDRMFIEMMSAHHQGAIQMAQAVLTAGVDPQIRELARNIAFEQAVEINRMREVLGPQAP</sequence>
<dbReference type="InterPro" id="IPR012347">
    <property type="entry name" value="Ferritin-like"/>
</dbReference>
<feature type="region of interest" description="Disordered" evidence="1">
    <location>
        <begin position="65"/>
        <end position="122"/>
    </location>
</feature>
<comment type="caution">
    <text evidence="4">The sequence shown here is derived from an EMBL/GenBank/DDBJ whole genome shotgun (WGS) entry which is preliminary data.</text>
</comment>
<feature type="transmembrane region" description="Helical" evidence="2">
    <location>
        <begin position="40"/>
        <end position="62"/>
    </location>
</feature>
<name>A0ABW1K0G0_9ACTN</name>
<dbReference type="RefSeq" id="WP_377416693.1">
    <property type="nucleotide sequence ID" value="NZ_JBHSPR010000001.1"/>
</dbReference>
<gene>
    <name evidence="4" type="ORF">ACFP2T_02280</name>
</gene>
<accession>A0ABW1K0G0</accession>
<dbReference type="Pfam" id="PF03713">
    <property type="entry name" value="DUF305"/>
    <property type="match status" value="1"/>
</dbReference>
<evidence type="ECO:0000256" key="1">
    <source>
        <dbReference type="SAM" id="MobiDB-lite"/>
    </source>
</evidence>
<dbReference type="Gene3D" id="1.20.1260.10">
    <property type="match status" value="1"/>
</dbReference>
<protein>
    <submittedName>
        <fullName evidence="4">DUF305 domain-containing protein</fullName>
    </submittedName>
</protein>
<evidence type="ECO:0000256" key="2">
    <source>
        <dbReference type="SAM" id="Phobius"/>
    </source>
</evidence>
<feature type="compositionally biased region" description="Low complexity" evidence="1">
    <location>
        <begin position="78"/>
        <end position="94"/>
    </location>
</feature>
<reference evidence="5" key="1">
    <citation type="journal article" date="2019" name="Int. J. Syst. Evol. Microbiol.">
        <title>The Global Catalogue of Microorganisms (GCM) 10K type strain sequencing project: providing services to taxonomists for standard genome sequencing and annotation.</title>
        <authorList>
            <consortium name="The Broad Institute Genomics Platform"/>
            <consortium name="The Broad Institute Genome Sequencing Center for Infectious Disease"/>
            <person name="Wu L."/>
            <person name="Ma J."/>
        </authorList>
    </citation>
    <scope>NUCLEOTIDE SEQUENCE [LARGE SCALE GENOMIC DNA]</scope>
    <source>
        <strain evidence="5">ZS-35-S2</strain>
    </source>
</reference>
<proteinExistence type="predicted"/>
<evidence type="ECO:0000313" key="5">
    <source>
        <dbReference type="Proteomes" id="UP001596203"/>
    </source>
</evidence>
<dbReference type="InterPro" id="IPR005183">
    <property type="entry name" value="DUF305_CopM-like"/>
</dbReference>
<feature type="region of interest" description="Disordered" evidence="1">
    <location>
        <begin position="1"/>
        <end position="21"/>
    </location>
</feature>
<evidence type="ECO:0000259" key="3">
    <source>
        <dbReference type="Pfam" id="PF03713"/>
    </source>
</evidence>
<keyword evidence="5" id="KW-1185">Reference proteome</keyword>
<feature type="domain" description="DUF305" evidence="3">
    <location>
        <begin position="127"/>
        <end position="270"/>
    </location>
</feature>
<dbReference type="PANTHER" id="PTHR36933">
    <property type="entry name" value="SLL0788 PROTEIN"/>
    <property type="match status" value="1"/>
</dbReference>
<organism evidence="4 5">
    <name type="scientific">Plantactinospora solaniradicis</name>
    <dbReference type="NCBI Taxonomy" id="1723736"/>
    <lineage>
        <taxon>Bacteria</taxon>
        <taxon>Bacillati</taxon>
        <taxon>Actinomycetota</taxon>
        <taxon>Actinomycetes</taxon>
        <taxon>Micromonosporales</taxon>
        <taxon>Micromonosporaceae</taxon>
        <taxon>Plantactinospora</taxon>
    </lineage>
</organism>
<dbReference type="EMBL" id="JBHSPR010000001">
    <property type="protein sequence ID" value="MFC6015025.1"/>
    <property type="molecule type" value="Genomic_DNA"/>
</dbReference>